<keyword evidence="1" id="KW-1133">Transmembrane helix</keyword>
<gene>
    <name evidence="2" type="ORF">IEO70_01175</name>
</gene>
<organism evidence="2 3">
    <name type="scientific">Peribacillus faecalis</name>
    <dbReference type="NCBI Taxonomy" id="2772559"/>
    <lineage>
        <taxon>Bacteria</taxon>
        <taxon>Bacillati</taxon>
        <taxon>Bacillota</taxon>
        <taxon>Bacilli</taxon>
        <taxon>Bacillales</taxon>
        <taxon>Bacillaceae</taxon>
        <taxon>Peribacillus</taxon>
    </lineage>
</organism>
<evidence type="ECO:0000313" key="3">
    <source>
        <dbReference type="Proteomes" id="UP000602076"/>
    </source>
</evidence>
<name>A0A927H9K6_9BACI</name>
<keyword evidence="1" id="KW-0812">Transmembrane</keyword>
<reference evidence="2" key="1">
    <citation type="submission" date="2020-09" db="EMBL/GenBank/DDBJ databases">
        <title>Bacillus faecalis sp. nov., a moderately halophilic bacterium isolated from cow faeces.</title>
        <authorList>
            <person name="Jiang L."/>
            <person name="Lee J."/>
        </authorList>
    </citation>
    <scope>NUCLEOTIDE SEQUENCE</scope>
    <source>
        <strain evidence="2">AGMB 02131</strain>
    </source>
</reference>
<dbReference type="AlphaFoldDB" id="A0A927H9K6"/>
<comment type="caution">
    <text evidence="2">The sequence shown here is derived from an EMBL/GenBank/DDBJ whole genome shotgun (WGS) entry which is preliminary data.</text>
</comment>
<sequence>MKSLNKFIGRAVIIAIFAAALLPPWIVEKYQQTLATGIYAVHYDPQASNCQFEKTSDETMLIQCNLAFENYSSDDVQFTAEFEDRSRLEDNPVYDLLEAAGSFKIALSGDEYGIITINKEVDVADLNNQIEAGGGYGITVTIQSEGKMRKL</sequence>
<evidence type="ECO:0000256" key="1">
    <source>
        <dbReference type="SAM" id="Phobius"/>
    </source>
</evidence>
<proteinExistence type="predicted"/>
<feature type="transmembrane region" description="Helical" evidence="1">
    <location>
        <begin position="7"/>
        <end position="26"/>
    </location>
</feature>
<keyword evidence="3" id="KW-1185">Reference proteome</keyword>
<keyword evidence="1" id="KW-0472">Membrane</keyword>
<dbReference type="EMBL" id="JACXSI010000001">
    <property type="protein sequence ID" value="MBD3106989.1"/>
    <property type="molecule type" value="Genomic_DNA"/>
</dbReference>
<dbReference type="Proteomes" id="UP000602076">
    <property type="component" value="Unassembled WGS sequence"/>
</dbReference>
<protein>
    <submittedName>
        <fullName evidence="2">Uncharacterized protein</fullName>
    </submittedName>
</protein>
<dbReference type="RefSeq" id="WP_190996522.1">
    <property type="nucleotide sequence ID" value="NZ_JACXSI010000001.1"/>
</dbReference>
<accession>A0A927H9K6</accession>
<evidence type="ECO:0000313" key="2">
    <source>
        <dbReference type="EMBL" id="MBD3106989.1"/>
    </source>
</evidence>